<dbReference type="NCBIfam" id="TIGR04387">
    <property type="entry name" value="capsid_maj_N4"/>
    <property type="match status" value="1"/>
</dbReference>
<dbReference type="GeneID" id="29933602"/>
<dbReference type="Proteomes" id="UP000321722">
    <property type="component" value="Unassembled WGS sequence"/>
</dbReference>
<dbReference type="SUPFAM" id="SSF56563">
    <property type="entry name" value="Major capsid protein gp5"/>
    <property type="match status" value="1"/>
</dbReference>
<reference evidence="1 2" key="1">
    <citation type="submission" date="2019-07" db="EMBL/GenBank/DDBJ databases">
        <title>Whole genome shotgun sequence of Lactobacillus aviarius subsp. aviarius NBRC 102162.</title>
        <authorList>
            <person name="Hosoyama A."/>
            <person name="Uohara A."/>
            <person name="Ohji S."/>
            <person name="Ichikawa N."/>
        </authorList>
    </citation>
    <scope>NUCLEOTIDE SEQUENCE [LARGE SCALE GENOMIC DNA]</scope>
    <source>
        <strain evidence="1 2">NBRC 102162</strain>
    </source>
</reference>
<evidence type="ECO:0000313" key="1">
    <source>
        <dbReference type="EMBL" id="GEK42348.1"/>
    </source>
</evidence>
<comment type="caution">
    <text evidence="1">The sequence shown here is derived from an EMBL/GenBank/DDBJ whole genome shotgun (WGS) entry which is preliminary data.</text>
</comment>
<protein>
    <submittedName>
        <fullName evidence="1">Putative major head protein, phage associated</fullName>
    </submittedName>
</protein>
<accession>A0A510WT49</accession>
<name>A0A510WT49_9LACO</name>
<sequence>MTDSITQIADLIDPAVYAPIVSYELQKALRFTPLAQVDNTLVGNSGDTLHFPKFTYMGDAEDVAEGQPIPEDKLGTKDASVTVKKAAKGTGITDEAVLSGYGDPIGESQKQLGLAMANKIDNDLLAVAKTGTQKVTMTADVKGVQAGLDVFNEEDDSPIVLVVSPKTASAIRKDAIEKKIGSEVGANELVKGTYLDVLGVQIVRSRKLADTEAIFVKASQTSPALKLVMKRGINIESQREAKTATTHIYATEHYAAYLYDDTKVVVGTISASASSSSASTGK</sequence>
<dbReference type="Pfam" id="PF25209">
    <property type="entry name" value="Phage_capsid_4"/>
    <property type="match status" value="1"/>
</dbReference>
<keyword evidence="2" id="KW-1185">Reference proteome</keyword>
<evidence type="ECO:0000313" key="2">
    <source>
        <dbReference type="Proteomes" id="UP000321722"/>
    </source>
</evidence>
<organism evidence="1 2">
    <name type="scientific">Ligilactobacillus aviarius</name>
    <dbReference type="NCBI Taxonomy" id="1606"/>
    <lineage>
        <taxon>Bacteria</taxon>
        <taxon>Bacillati</taxon>
        <taxon>Bacillota</taxon>
        <taxon>Bacilli</taxon>
        <taxon>Lactobacillales</taxon>
        <taxon>Lactobacillaceae</taxon>
        <taxon>Ligilactobacillus</taxon>
    </lineage>
</organism>
<dbReference type="AlphaFoldDB" id="A0A510WT49"/>
<proteinExistence type="predicted"/>
<gene>
    <name evidence="1" type="ORF">LAV01_11800</name>
</gene>
<dbReference type="EMBL" id="BJUI01000018">
    <property type="protein sequence ID" value="GEK42348.1"/>
    <property type="molecule type" value="Genomic_DNA"/>
</dbReference>
<dbReference type="RefSeq" id="WP_057827827.1">
    <property type="nucleotide sequence ID" value="NZ_BAAACL010000001.1"/>
</dbReference>